<sequence length="1167" mass="134783">MPDDKTNEKDKLLNSVDTEDVLLSAEGKQRKIRDALLKLDPQSVDLCKRLAGVYEGFVITFNNKRNSDRIGQVSHSARELTAILPRYFKDIPMLEVVPEKDRLKKILVEILNSYKGSDDPHVCLENNFIDDWIRLQNSNRNNNQKIVLKNLLDVHTDRGSLPEYLKNKFVDDWIDIQNFFHKGSKHDDLRNKQPSKIEEKEFDAMAWKYEDLLYQVLVEKPFFDGITEIDKLLTIKNPTPDDVSNLTKCISKPEHRRYFFQRCDNPNWLEHLKSINTFLSPQEPLREGGYIRFIVWPESQYLLRIADKKPQEVFDIIKGLNSTNQSVLDDFVGAAIKSPPEIAEQYVDLICKNKWIQNSYNLLLPDKVADLMDLLAGAGKTKVALKLARILFDTKVDPPVKVSDDTENPLSTVWYDAKPYFDTWRLGEIVKKKLTGLEEKDPVGLFSTFATTLRQAIELEGRVNPEDSFYEYSHIWRPNLLSARLNREDAKNILLDGLVNLIEKNKGNETVLREFVVILRTHPWALFRRIEILTYSTNPNPFAKEIEEILSEGKIIIAYNLRREYLPLLGKEYSKLSKNAKDAILKNIEQGPDFKKNDNLTDEQFTRVQADWKGLYLKAIKDQLPQKEVKEYGEIVKKYGESVDNDGEIITWDGGQSPISSEELSALSAEDTLQYFVDYKIPDDPFARHSSGGLGMVFAGLVAENPEKYVLVAGSFFEKNIRPIFFYHLTHGLKDALQKGKSFDWVSVINIYYKILVENTRVSEPANNDEQDWNAVQRAVADFLGHALGKDTCNIPTSLREKVWAIILNLSEDPEPTPADEQKDGEGGLDPMTLAINTTRGEAVHAVVNYGLWIARNLEDKSIEVKMPPEMTALLDKHLDTKQDPSLAIRSVYGWRLPNLFYLNEPWLKVNKGKIFPKSEPNYLLASWEGYLANNVIKELFTLLKQEYYDFIPHISSVEKKGHRGADVEQRFPQHVMVIYVNEFEHDDFVNHFFEVATPKARAEAINFAGRVILRDLSGFNNKDEVKKRLGDLWDMRISLLPEEMSEEELQEFGWWFKVSPFERKDTLDRMIKTLEFVKSKIDVPYEIVEELKSYAIEFPIETIKILDLLVKPKRETYEYLYKKDEYREVIKLVKSTGNEEAKKNADVLINYLMSEAGLVDDFRDLL</sequence>
<name>A0A2M6WS97_9BACT</name>
<comment type="caution">
    <text evidence="1">The sequence shown here is derived from an EMBL/GenBank/DDBJ whole genome shotgun (WGS) entry which is preliminary data.</text>
</comment>
<dbReference type="AlphaFoldDB" id="A0A2M6WS97"/>
<evidence type="ECO:0000313" key="2">
    <source>
        <dbReference type="Proteomes" id="UP000228533"/>
    </source>
</evidence>
<accession>A0A2M6WS97</accession>
<evidence type="ECO:0000313" key="1">
    <source>
        <dbReference type="EMBL" id="PIT95673.1"/>
    </source>
</evidence>
<proteinExistence type="predicted"/>
<organism evidence="1 2">
    <name type="scientific">Candidatus Falkowbacteria bacterium CG10_big_fil_rev_8_21_14_0_10_37_14</name>
    <dbReference type="NCBI Taxonomy" id="1974561"/>
    <lineage>
        <taxon>Bacteria</taxon>
        <taxon>Candidatus Falkowiibacteriota</taxon>
    </lineage>
</organism>
<gene>
    <name evidence="1" type="ORF">COT94_04510</name>
</gene>
<reference evidence="2" key="1">
    <citation type="submission" date="2017-09" db="EMBL/GenBank/DDBJ databases">
        <title>Depth-based differentiation of microbial function through sediment-hosted aquifers and enrichment of novel symbionts in the deep terrestrial subsurface.</title>
        <authorList>
            <person name="Probst A.J."/>
            <person name="Ladd B."/>
            <person name="Jarett J.K."/>
            <person name="Geller-Mcgrath D.E."/>
            <person name="Sieber C.M.K."/>
            <person name="Emerson J.B."/>
            <person name="Anantharaman K."/>
            <person name="Thomas B.C."/>
            <person name="Malmstrom R."/>
            <person name="Stieglmeier M."/>
            <person name="Klingl A."/>
            <person name="Woyke T."/>
            <person name="Ryan C.M."/>
            <person name="Banfield J.F."/>
        </authorList>
    </citation>
    <scope>NUCLEOTIDE SEQUENCE [LARGE SCALE GENOMIC DNA]</scope>
</reference>
<dbReference type="EMBL" id="PFAM01000025">
    <property type="protein sequence ID" value="PIT95673.1"/>
    <property type="molecule type" value="Genomic_DNA"/>
</dbReference>
<dbReference type="Proteomes" id="UP000228533">
    <property type="component" value="Unassembled WGS sequence"/>
</dbReference>
<protein>
    <submittedName>
        <fullName evidence="1">Uncharacterized protein</fullName>
    </submittedName>
</protein>